<feature type="binding site" evidence="4">
    <location>
        <begin position="12"/>
        <end position="14"/>
    </location>
    <ligand>
        <name>N(1)-(5-phospho-beta-D-ribosyl)glycinamide</name>
        <dbReference type="ChEBI" id="CHEBI:143788"/>
    </ligand>
</feature>
<feature type="active site" description="Proton donor" evidence="4">
    <location>
        <position position="109"/>
    </location>
</feature>
<dbReference type="Gene3D" id="3.40.50.170">
    <property type="entry name" value="Formyl transferase, N-terminal domain"/>
    <property type="match status" value="1"/>
</dbReference>
<evidence type="ECO:0000259" key="5">
    <source>
        <dbReference type="Pfam" id="PF00551"/>
    </source>
</evidence>
<dbReference type="InterPro" id="IPR036477">
    <property type="entry name" value="Formyl_transf_N_sf"/>
</dbReference>
<dbReference type="Pfam" id="PF00551">
    <property type="entry name" value="Formyl_trans_N"/>
    <property type="match status" value="1"/>
</dbReference>
<evidence type="ECO:0000313" key="6">
    <source>
        <dbReference type="EMBL" id="UOR13973.1"/>
    </source>
</evidence>
<evidence type="ECO:0000256" key="2">
    <source>
        <dbReference type="ARBA" id="ARBA00022679"/>
    </source>
</evidence>
<organism evidence="6 7">
    <name type="scientific">Halobacillus amylolyticus</name>
    <dbReference type="NCBI Taxonomy" id="2932259"/>
    <lineage>
        <taxon>Bacteria</taxon>
        <taxon>Bacillati</taxon>
        <taxon>Bacillota</taxon>
        <taxon>Bacilli</taxon>
        <taxon>Bacillales</taxon>
        <taxon>Bacillaceae</taxon>
        <taxon>Halobacillus</taxon>
    </lineage>
</organism>
<comment type="function">
    <text evidence="4">Catalyzes the transfer of a formyl group from 10-formyltetrahydrofolate to 5-phospho-ribosyl-glycinamide (GAR), producing 5-phospho-ribosyl-N-formylglycinamide (FGAR) and tetrahydrofolate.</text>
</comment>
<dbReference type="HAMAP" id="MF_01930">
    <property type="entry name" value="PurN"/>
    <property type="match status" value="1"/>
</dbReference>
<keyword evidence="3 4" id="KW-0658">Purine biosynthesis</keyword>
<dbReference type="InterPro" id="IPR002376">
    <property type="entry name" value="Formyl_transf_N"/>
</dbReference>
<dbReference type="EMBL" id="CP095075">
    <property type="protein sequence ID" value="UOR13973.1"/>
    <property type="molecule type" value="Genomic_DNA"/>
</dbReference>
<feature type="binding site" evidence="4">
    <location>
        <position position="107"/>
    </location>
    <ligand>
        <name>(6R)-10-formyltetrahydrofolate</name>
        <dbReference type="ChEBI" id="CHEBI:195366"/>
    </ligand>
</feature>
<feature type="binding site" evidence="4">
    <location>
        <position position="65"/>
    </location>
    <ligand>
        <name>(6R)-10-formyltetrahydrofolate</name>
        <dbReference type="ChEBI" id="CHEBI:195366"/>
    </ligand>
</feature>
<accession>A0ABY4HGF2</accession>
<evidence type="ECO:0000256" key="4">
    <source>
        <dbReference type="HAMAP-Rule" id="MF_01930"/>
    </source>
</evidence>
<dbReference type="NCBIfam" id="TIGR00639">
    <property type="entry name" value="PurN"/>
    <property type="match status" value="1"/>
</dbReference>
<dbReference type="PANTHER" id="PTHR43369">
    <property type="entry name" value="PHOSPHORIBOSYLGLYCINAMIDE FORMYLTRANSFERASE"/>
    <property type="match status" value="1"/>
</dbReference>
<keyword evidence="2 4" id="KW-0808">Transferase</keyword>
<evidence type="ECO:0000313" key="7">
    <source>
        <dbReference type="Proteomes" id="UP000830326"/>
    </source>
</evidence>
<dbReference type="InterPro" id="IPR004607">
    <property type="entry name" value="GART"/>
</dbReference>
<dbReference type="RefSeq" id="WP_245035969.1">
    <property type="nucleotide sequence ID" value="NZ_CP095075.1"/>
</dbReference>
<protein>
    <recommendedName>
        <fullName evidence="4">Phosphoribosylglycinamide formyltransferase</fullName>
        <ecNumber evidence="4">2.1.2.2</ecNumber>
    </recommendedName>
    <alternativeName>
        <fullName evidence="4">5'-phosphoribosylglycinamide transformylase</fullName>
    </alternativeName>
    <alternativeName>
        <fullName evidence="4">GAR transformylase</fullName>
        <shortName evidence="4">GART</shortName>
    </alternativeName>
</protein>
<dbReference type="CDD" id="cd08645">
    <property type="entry name" value="FMT_core_GART"/>
    <property type="match status" value="1"/>
</dbReference>
<comment type="catalytic activity">
    <reaction evidence="4">
        <text>N(1)-(5-phospho-beta-D-ribosyl)glycinamide + (6R)-10-formyltetrahydrofolate = N(2)-formyl-N(1)-(5-phospho-beta-D-ribosyl)glycinamide + (6S)-5,6,7,8-tetrahydrofolate + H(+)</text>
        <dbReference type="Rhea" id="RHEA:15053"/>
        <dbReference type="ChEBI" id="CHEBI:15378"/>
        <dbReference type="ChEBI" id="CHEBI:57453"/>
        <dbReference type="ChEBI" id="CHEBI:143788"/>
        <dbReference type="ChEBI" id="CHEBI:147286"/>
        <dbReference type="ChEBI" id="CHEBI:195366"/>
        <dbReference type="EC" id="2.1.2.2"/>
    </reaction>
</comment>
<keyword evidence="7" id="KW-1185">Reference proteome</keyword>
<feature type="binding site" evidence="4">
    <location>
        <begin position="90"/>
        <end position="93"/>
    </location>
    <ligand>
        <name>(6R)-10-formyltetrahydrofolate</name>
        <dbReference type="ChEBI" id="CHEBI:195366"/>
    </ligand>
</feature>
<proteinExistence type="inferred from homology"/>
<sequence length="192" mass="21259">MMNLAVFASGTGSNFDAVMNAIENGNLDARVSLLVSDRIDAGVIEKAQKRHVDTVVFHPKSFANKEAFEQALLADCKDRGAEWIILAGYMRLIGPTLLTAYENRILNIHPSLLPAFPGKDAIGQAFDKKVKVTGVTVHYVDNGMDTGPIIDQEAVRIEAQDRKEDVQRKIQAVEHVLYPRVIQSLMVKEESK</sequence>
<dbReference type="Proteomes" id="UP000830326">
    <property type="component" value="Chromosome"/>
</dbReference>
<feature type="domain" description="Formyl transferase N-terminal" evidence="5">
    <location>
        <begin position="2"/>
        <end position="182"/>
    </location>
</feature>
<dbReference type="PANTHER" id="PTHR43369:SF2">
    <property type="entry name" value="PHOSPHORIBOSYLGLYCINAMIDE FORMYLTRANSFERASE"/>
    <property type="match status" value="1"/>
</dbReference>
<dbReference type="EC" id="2.1.2.2" evidence="4"/>
<dbReference type="GO" id="GO:0004644">
    <property type="term" value="F:phosphoribosylglycinamide formyltransferase activity"/>
    <property type="evidence" value="ECO:0007669"/>
    <property type="project" value="UniProtKB-EC"/>
</dbReference>
<evidence type="ECO:0000256" key="3">
    <source>
        <dbReference type="ARBA" id="ARBA00022755"/>
    </source>
</evidence>
<dbReference type="SUPFAM" id="SSF53328">
    <property type="entry name" value="Formyltransferase"/>
    <property type="match status" value="1"/>
</dbReference>
<gene>
    <name evidence="4 6" type="primary">purN</name>
    <name evidence="6" type="ORF">MUO15_10735</name>
</gene>
<feature type="site" description="Raises pKa of active site His" evidence="4">
    <location>
        <position position="145"/>
    </location>
</feature>
<evidence type="ECO:0000256" key="1">
    <source>
        <dbReference type="ARBA" id="ARBA00005054"/>
    </source>
</evidence>
<comment type="pathway">
    <text evidence="1 4">Purine metabolism; IMP biosynthesis via de novo pathway; N(2)-formyl-N(1)-(5-phospho-D-ribosyl)glycinamide from N(1)-(5-phospho-D-ribosyl)glycinamide (10-formyl THF route): step 1/1.</text>
</comment>
<name>A0ABY4HGF2_9BACI</name>
<reference evidence="6" key="1">
    <citation type="submission" date="2022-04" db="EMBL/GenBank/DDBJ databases">
        <title>Halobacillus sp. isolated from saltern.</title>
        <authorList>
            <person name="Won M."/>
            <person name="Lee C.-M."/>
            <person name="Woen H.-Y."/>
            <person name="Kwon S.-W."/>
        </authorList>
    </citation>
    <scope>NUCLEOTIDE SEQUENCE</scope>
    <source>
        <strain evidence="6">SSHM10-5</strain>
    </source>
</reference>
<comment type="similarity">
    <text evidence="4">Belongs to the GART family.</text>
</comment>